<evidence type="ECO:0000313" key="2">
    <source>
        <dbReference type="Proteomes" id="UP000678393"/>
    </source>
</evidence>
<sequence>MAGLTTPDPFFSTDKINRLTEFNFSKFLKNKEVVLVMFYNPNDRQSLLSSKHFSW</sequence>
<organism evidence="1 2">
    <name type="scientific">Candidula unifasciata</name>
    <dbReference type="NCBI Taxonomy" id="100452"/>
    <lineage>
        <taxon>Eukaryota</taxon>
        <taxon>Metazoa</taxon>
        <taxon>Spiralia</taxon>
        <taxon>Lophotrochozoa</taxon>
        <taxon>Mollusca</taxon>
        <taxon>Gastropoda</taxon>
        <taxon>Heterobranchia</taxon>
        <taxon>Euthyneura</taxon>
        <taxon>Panpulmonata</taxon>
        <taxon>Eupulmonata</taxon>
        <taxon>Stylommatophora</taxon>
        <taxon>Helicina</taxon>
        <taxon>Helicoidea</taxon>
        <taxon>Geomitridae</taxon>
        <taxon>Candidula</taxon>
    </lineage>
</organism>
<dbReference type="SUPFAM" id="SSF52833">
    <property type="entry name" value="Thioredoxin-like"/>
    <property type="match status" value="1"/>
</dbReference>
<accession>A0A8S4A166</accession>
<dbReference type="InterPro" id="IPR036249">
    <property type="entry name" value="Thioredoxin-like_sf"/>
</dbReference>
<evidence type="ECO:0008006" key="3">
    <source>
        <dbReference type="Google" id="ProtNLM"/>
    </source>
</evidence>
<keyword evidence="2" id="KW-1185">Reference proteome</keyword>
<protein>
    <recommendedName>
        <fullName evidence="3">Thioredoxin-like protein</fullName>
    </recommendedName>
</protein>
<gene>
    <name evidence="1" type="ORF">CUNI_LOCUS20602</name>
</gene>
<dbReference type="EMBL" id="CAJHNH020007857">
    <property type="protein sequence ID" value="CAG5135044.1"/>
    <property type="molecule type" value="Genomic_DNA"/>
</dbReference>
<proteinExistence type="predicted"/>
<reference evidence="1" key="1">
    <citation type="submission" date="2021-04" db="EMBL/GenBank/DDBJ databases">
        <authorList>
            <consortium name="Molecular Ecology Group"/>
        </authorList>
    </citation>
    <scope>NUCLEOTIDE SEQUENCE</scope>
</reference>
<name>A0A8S4A166_9EUPU</name>
<dbReference type="AlphaFoldDB" id="A0A8S4A166"/>
<dbReference type="Gene3D" id="3.40.30.10">
    <property type="entry name" value="Glutaredoxin"/>
    <property type="match status" value="1"/>
</dbReference>
<comment type="caution">
    <text evidence="1">The sequence shown here is derived from an EMBL/GenBank/DDBJ whole genome shotgun (WGS) entry which is preliminary data.</text>
</comment>
<evidence type="ECO:0000313" key="1">
    <source>
        <dbReference type="EMBL" id="CAG5135044.1"/>
    </source>
</evidence>
<feature type="non-terminal residue" evidence="1">
    <location>
        <position position="55"/>
    </location>
</feature>
<dbReference type="Proteomes" id="UP000678393">
    <property type="component" value="Unassembled WGS sequence"/>
</dbReference>